<evidence type="ECO:0000256" key="1">
    <source>
        <dbReference type="SAM" id="MobiDB-lite"/>
    </source>
</evidence>
<feature type="region of interest" description="Disordered" evidence="1">
    <location>
        <begin position="1"/>
        <end position="36"/>
    </location>
</feature>
<protein>
    <submittedName>
        <fullName evidence="3">Related to HETEROKARYON incompatibility protein</fullName>
    </submittedName>
</protein>
<dbReference type="VEuPathDB" id="FungiDB:ASPNIDRAFT2_1214625"/>
<evidence type="ECO:0000313" key="3">
    <source>
        <dbReference type="EMBL" id="GAQ42853.1"/>
    </source>
</evidence>
<dbReference type="InterPro" id="IPR043504">
    <property type="entry name" value="Peptidase_S1_PA_chymotrypsin"/>
</dbReference>
<proteinExistence type="predicted"/>
<dbReference type="PANTHER" id="PTHR24148">
    <property type="entry name" value="ANKYRIN REPEAT DOMAIN-CONTAINING PROTEIN 39 HOMOLOG-RELATED"/>
    <property type="match status" value="1"/>
</dbReference>
<dbReference type="VEuPathDB" id="FungiDB:M747DRAFT_322220"/>
<comment type="caution">
    <text evidence="3">The sequence shown here is derived from an EMBL/GenBank/DDBJ whole genome shotgun (WGS) entry which is preliminary data.</text>
</comment>
<feature type="compositionally biased region" description="Polar residues" evidence="1">
    <location>
        <begin position="1"/>
        <end position="11"/>
    </location>
</feature>
<dbReference type="Pfam" id="PF06985">
    <property type="entry name" value="HET"/>
    <property type="match status" value="1"/>
</dbReference>
<dbReference type="Gene3D" id="2.40.10.10">
    <property type="entry name" value="Trypsin-like serine proteases"/>
    <property type="match status" value="2"/>
</dbReference>
<organism evidence="3 4">
    <name type="scientific">Aspergillus niger</name>
    <dbReference type="NCBI Taxonomy" id="5061"/>
    <lineage>
        <taxon>Eukaryota</taxon>
        <taxon>Fungi</taxon>
        <taxon>Dikarya</taxon>
        <taxon>Ascomycota</taxon>
        <taxon>Pezizomycotina</taxon>
        <taxon>Eurotiomycetes</taxon>
        <taxon>Eurotiomycetidae</taxon>
        <taxon>Eurotiales</taxon>
        <taxon>Aspergillaceae</taxon>
        <taxon>Aspergillus</taxon>
        <taxon>Aspergillus subgen. Circumdati</taxon>
    </lineage>
</organism>
<dbReference type="VEuPathDB" id="FungiDB:An15g05260"/>
<accession>A0A100IKD7</accession>
<dbReference type="OrthoDB" id="2157530at2759"/>
<dbReference type="InterPro" id="IPR009003">
    <property type="entry name" value="Peptidase_S1_PA"/>
</dbReference>
<gene>
    <name evidence="3" type="ORF">ABL_05514</name>
</gene>
<reference evidence="4" key="1">
    <citation type="journal article" date="2016" name="Genome Announc.">
        <title>Draft genome sequence of Aspergillus niger strain An76.</title>
        <authorList>
            <person name="Gong W."/>
            <person name="Cheng Z."/>
            <person name="Zhang H."/>
            <person name="Liu L."/>
            <person name="Gao P."/>
            <person name="Wang L."/>
        </authorList>
    </citation>
    <scope>NUCLEOTIDE SEQUENCE [LARGE SCALE GENOMIC DNA]</scope>
    <source>
        <strain evidence="4">An76</strain>
    </source>
</reference>
<evidence type="ECO:0000259" key="2">
    <source>
        <dbReference type="Pfam" id="PF06985"/>
    </source>
</evidence>
<evidence type="ECO:0000313" key="4">
    <source>
        <dbReference type="Proteomes" id="UP000068243"/>
    </source>
</evidence>
<dbReference type="AlphaFoldDB" id="A0A100IKD7"/>
<dbReference type="InterPro" id="IPR010730">
    <property type="entry name" value="HET"/>
</dbReference>
<dbReference type="Proteomes" id="UP000068243">
    <property type="component" value="Unassembled WGS sequence"/>
</dbReference>
<dbReference type="InterPro" id="IPR052895">
    <property type="entry name" value="HetReg/Transcr_Mod"/>
</dbReference>
<dbReference type="SUPFAM" id="SSF50494">
    <property type="entry name" value="Trypsin-like serine proteases"/>
    <property type="match status" value="1"/>
</dbReference>
<dbReference type="EMBL" id="BCMY01000008">
    <property type="protein sequence ID" value="GAQ42853.1"/>
    <property type="molecule type" value="Genomic_DNA"/>
</dbReference>
<dbReference type="VEuPathDB" id="FungiDB:ATCC64974_57490"/>
<feature type="domain" description="Heterokaryon incompatibility" evidence="2">
    <location>
        <begin position="86"/>
        <end position="218"/>
    </location>
</feature>
<name>A0A100IKD7_ASPNG</name>
<sequence length="955" mass="107881">MLTIPNDTSDATRPPGAHKEPPLISLSDPDTPALNASNQETYKYTPLPSRTIRLLHLMPHEDEDAEIQGQLVEYSLERSGGSPALYEALSYVWGDPNNPRKISIDGNELQVTISLHSALQQIRHTLMTRILWIDAICINQGDDVEKGQQVGYMAEIYSKASRVIVWLGEPENGCDKALEDICLEVDQRSMSSLEPQVKEQISTLLHRPWFERIWVLQEVAAARHVVLKCGSVEVDGYAFCVALNSQSLGLLEGVTPTVQNVVHSAIYLIQGAAFRSRRVASSSMRRFSLGIRPLGELVEVYHTRKATRLHDKVFALLGMSSDDQIAAGLSPDYSIPWYTLMERLIQVLLGQQVAVTTWIDMEMAVIQSRGHIIGKITAVGNPEDRTKQEVTLILKDQWNELSSVMRWDLPPLAKSAQIGDIICFLEGALNPTIVRPCKDYFLIIMITAPKLRGSFLTGIQCNLLLVWDWVDTYARIEEGYFEEFMKVRSPDHLGTSIFSWERDTTRSLNMAMVLEEAEDYQAAEGTLQEFVDNQRKQYGHNSPYLLECERRLESLRQILEHLDHTQDKSSNGPDVADKLYCTNSRQRESWVVRIRAQRDGLEDMQVIAATGFFIRIPGLGKRVILTARSNLIDSRGAKNKINIGWVENGQFTAYPTVGYDIFVSASGRPDLDTEVDAGYGVIILHSTVDKDISEVGFDFALKLGLDDLQGRYLELFGYGDGQAEPSISSGSCLACWEDSLKHDCLSRPGYSGSPTLMAYQGAYAAVAIHTSIRHSLRLNERVMEDIFNWTKTKETNKILQVSPLHLGPMYLQFRPDSKYAVIRVGYDGLETRFDVLPAHGHQSGCEYVFRLRPPLAWPRPRKERWVSWDMKKRGVCLTSTLEESCYVRISRRPGEMAFMVIKKQGRRMMEACMQATGLCDDRIKGAEFEGALSFRIYFGNKLWDGTQFCLRSYEK</sequence>
<dbReference type="PANTHER" id="PTHR24148:SF78">
    <property type="entry name" value="HETEROKARYON INCOMPATIBILITY DOMAIN-CONTAINING PROTEIN"/>
    <property type="match status" value="1"/>
</dbReference>